<protein>
    <submittedName>
        <fullName evidence="2">Uncharacterized protein</fullName>
    </submittedName>
</protein>
<reference evidence="2" key="1">
    <citation type="submission" date="2010-03" db="EMBL/GenBank/DDBJ databases">
        <title>Annotation of Blastomyces dermatitidis strain ATCC 18188.</title>
        <authorList>
            <consortium name="The Broad Institute Genome Sequencing Platform"/>
            <consortium name="Broad Institute Genome Sequencing Center for Infectious Disease."/>
            <person name="Cuomo C."/>
            <person name="Klein B."/>
            <person name="Sullivan T."/>
            <person name="Heitman J."/>
            <person name="Young S."/>
            <person name="Zeng Q."/>
            <person name="Gargeya S."/>
            <person name="Alvarado L."/>
            <person name="Berlin A.M."/>
            <person name="Chapman S.B."/>
            <person name="Chen Z."/>
            <person name="Freedman E."/>
            <person name="Gellesch M."/>
            <person name="Goldberg J."/>
            <person name="Griggs A."/>
            <person name="Gujja S."/>
            <person name="Heilman E."/>
            <person name="Heiman D."/>
            <person name="Howarth C."/>
            <person name="Mehta T."/>
            <person name="Neiman D."/>
            <person name="Pearson M."/>
            <person name="Roberts A."/>
            <person name="Saif S."/>
            <person name="Shea T."/>
            <person name="Shenoy N."/>
            <person name="Sisk P."/>
            <person name="Stolte C."/>
            <person name="Sykes S."/>
            <person name="White J."/>
            <person name="Yandava C."/>
            <person name="Haas B."/>
            <person name="Nusbaum C."/>
            <person name="Birren B."/>
        </authorList>
    </citation>
    <scope>NUCLEOTIDE SEQUENCE [LARGE SCALE GENOMIC DNA]</scope>
    <source>
        <strain evidence="2">ATCC 18188</strain>
    </source>
</reference>
<evidence type="ECO:0000313" key="2">
    <source>
        <dbReference type="EMBL" id="EGE81763.2"/>
    </source>
</evidence>
<feature type="region of interest" description="Disordered" evidence="1">
    <location>
        <begin position="1"/>
        <end position="65"/>
    </location>
</feature>
<organism evidence="2">
    <name type="scientific">Ajellomyces dermatitidis (strain ATCC 18188 / CBS 674.68)</name>
    <name type="common">Blastomyces dermatitidis</name>
    <dbReference type="NCBI Taxonomy" id="653446"/>
    <lineage>
        <taxon>Eukaryota</taxon>
        <taxon>Fungi</taxon>
        <taxon>Dikarya</taxon>
        <taxon>Ascomycota</taxon>
        <taxon>Pezizomycotina</taxon>
        <taxon>Eurotiomycetes</taxon>
        <taxon>Eurotiomycetidae</taxon>
        <taxon>Onygenales</taxon>
        <taxon>Ajellomycetaceae</taxon>
        <taxon>Blastomyces</taxon>
    </lineage>
</organism>
<gene>
    <name evidence="2" type="ORF">BDDG_04706</name>
</gene>
<accession>F2TEX8</accession>
<evidence type="ECO:0000256" key="1">
    <source>
        <dbReference type="SAM" id="MobiDB-lite"/>
    </source>
</evidence>
<dbReference type="AlphaFoldDB" id="F2TEX8"/>
<feature type="compositionally biased region" description="Polar residues" evidence="1">
    <location>
        <begin position="53"/>
        <end position="65"/>
    </location>
</feature>
<feature type="compositionally biased region" description="Basic and acidic residues" evidence="1">
    <location>
        <begin position="97"/>
        <end position="109"/>
    </location>
</feature>
<dbReference type="OrthoDB" id="10619394at2759"/>
<proteinExistence type="predicted"/>
<dbReference type="Proteomes" id="UP000007802">
    <property type="component" value="Unassembled WGS sequence"/>
</dbReference>
<dbReference type="EMBL" id="GG749428">
    <property type="protein sequence ID" value="EGE81763.2"/>
    <property type="molecule type" value="Genomic_DNA"/>
</dbReference>
<sequence>MNNKTGKYEERLRAETSKKSERKKGEERLCADKRADANNGESWVRLKMKKGTRTTNKGSRLTQGQKNNWFLRDGSPIASRINMREGVTVGIAQASSPDEREPRSKRSEKGTTSALGAETAGQAAAWLLQLRLASVIGSVCLGAVTSLLRPLECRVGSTANVIGWRDGRWPIQGGYVREGTEIGTDWWEERMGLEEEGGRCREKRDLEMKLEFGDGEMARWGERNGEMEKWRDEEMRR</sequence>
<feature type="region of interest" description="Disordered" evidence="1">
    <location>
        <begin position="90"/>
        <end position="115"/>
    </location>
</feature>
<dbReference type="HOGENOM" id="CLU_1209641_0_0_1"/>
<name>F2TEX8_AJEDA</name>
<feature type="compositionally biased region" description="Basic and acidic residues" evidence="1">
    <location>
        <begin position="1"/>
        <end position="36"/>
    </location>
</feature>